<dbReference type="InterPro" id="IPR001645">
    <property type="entry name" value="Folylpolyglutamate_synth"/>
</dbReference>
<dbReference type="OrthoDB" id="9809356at2"/>
<dbReference type="Proteomes" id="UP000326944">
    <property type="component" value="Chromosome"/>
</dbReference>
<dbReference type="InterPro" id="IPR036615">
    <property type="entry name" value="Mur_ligase_C_dom_sf"/>
</dbReference>
<dbReference type="GO" id="GO:0004326">
    <property type="term" value="F:tetrahydrofolylpolyglutamate synthase activity"/>
    <property type="evidence" value="ECO:0007669"/>
    <property type="project" value="InterPro"/>
</dbReference>
<dbReference type="KEGG" id="sulg:FJR48_08535"/>
<dbReference type="GO" id="GO:0008841">
    <property type="term" value="F:dihydrofolate synthase activity"/>
    <property type="evidence" value="ECO:0007669"/>
    <property type="project" value="TreeGrafter"/>
</dbReference>
<comment type="similarity">
    <text evidence="1">Belongs to the folylpolyglutamate synthase family.</text>
</comment>
<sequence length="379" mass="43523">MHTLTKFLDSKPLFYDEIDYNRFPKTYKKIKKYINIPKIVHLIGTNGKGTTGRFLATALFNNNYSVGHYTSPHILKFNERIWINGSDVSDEVLEDAHKKLYTLLDKEDSDALSYFEYTTLLAMLVFEGCDFVVLEAGLGGEFDATAVFEKELSLVTPIDLDHQAFLGSTIEAISKTKLNSIQNNAIISKQKYSKVYDIASQMNKNIIKIEELLNKQDYKKIDKIADFLSLASYLKENLSLAIGALKFLGIDYKKSDFKDAKLFGRLSKIDENIIVDVGHNPLAASSVVKELAPQKYILIYNSYKDKDYEMILKILKPIIKEVQIIDIEGERIENKVSLHNILKHLKIEYSHYYKTEPNNKYLVFGSFSVVERFLKEYIN</sequence>
<accession>A0A5P8P213</accession>
<name>A0A5P8P213_9BACT</name>
<dbReference type="GO" id="GO:0005524">
    <property type="term" value="F:ATP binding"/>
    <property type="evidence" value="ECO:0007669"/>
    <property type="project" value="UniProtKB-KW"/>
</dbReference>
<dbReference type="SUPFAM" id="SSF53623">
    <property type="entry name" value="MurD-like peptide ligases, catalytic domain"/>
    <property type="match status" value="1"/>
</dbReference>
<dbReference type="GO" id="GO:0046872">
    <property type="term" value="F:metal ion binding"/>
    <property type="evidence" value="ECO:0007669"/>
    <property type="project" value="UniProtKB-KW"/>
</dbReference>
<evidence type="ECO:0000256" key="3">
    <source>
        <dbReference type="ARBA" id="ARBA00022723"/>
    </source>
</evidence>
<dbReference type="PANTHER" id="PTHR11136:SF0">
    <property type="entry name" value="DIHYDROFOLATE SYNTHETASE-RELATED"/>
    <property type="match status" value="1"/>
</dbReference>
<dbReference type="EMBL" id="CP043617">
    <property type="protein sequence ID" value="QFR49773.1"/>
    <property type="molecule type" value="Genomic_DNA"/>
</dbReference>
<keyword evidence="4" id="KW-0547">Nucleotide-binding</keyword>
<evidence type="ECO:0000313" key="8">
    <source>
        <dbReference type="Proteomes" id="UP000326944"/>
    </source>
</evidence>
<keyword evidence="8" id="KW-1185">Reference proteome</keyword>
<evidence type="ECO:0000256" key="5">
    <source>
        <dbReference type="ARBA" id="ARBA00022840"/>
    </source>
</evidence>
<reference evidence="7 8" key="1">
    <citation type="submission" date="2019-09" db="EMBL/GenBank/DDBJ databases">
        <title>Sulfurimonas gotlandica sp. nov., a chemoautotrophic and psychrotolerant epsilonproteobacterium isolated from a pelagic redoxcline, and an emended description of the genus Sulfurimonas.</title>
        <authorList>
            <person name="Wang S."/>
            <person name="Jiang L."/>
            <person name="Shao S."/>
        </authorList>
    </citation>
    <scope>NUCLEOTIDE SEQUENCE [LARGE SCALE GENOMIC DNA]</scope>
    <source>
        <strain evidence="7 8">GYSZ_1</strain>
    </source>
</reference>
<dbReference type="NCBIfam" id="TIGR01499">
    <property type="entry name" value="folC"/>
    <property type="match status" value="1"/>
</dbReference>
<dbReference type="SUPFAM" id="SSF53244">
    <property type="entry name" value="MurD-like peptide ligases, peptide-binding domain"/>
    <property type="match status" value="1"/>
</dbReference>
<evidence type="ECO:0000256" key="6">
    <source>
        <dbReference type="ARBA" id="ARBA00022842"/>
    </source>
</evidence>
<keyword evidence="6" id="KW-0460">Magnesium</keyword>
<dbReference type="PANTHER" id="PTHR11136">
    <property type="entry name" value="FOLYLPOLYGLUTAMATE SYNTHASE-RELATED"/>
    <property type="match status" value="1"/>
</dbReference>
<keyword evidence="3" id="KW-0479">Metal-binding</keyword>
<gene>
    <name evidence="7" type="ORF">FJR48_08535</name>
</gene>
<dbReference type="AlphaFoldDB" id="A0A5P8P213"/>
<dbReference type="RefSeq" id="WP_152307720.1">
    <property type="nucleotide sequence ID" value="NZ_CP043617.1"/>
</dbReference>
<dbReference type="Gene3D" id="3.40.1190.10">
    <property type="entry name" value="Mur-like, catalytic domain"/>
    <property type="match status" value="1"/>
</dbReference>
<dbReference type="GO" id="GO:0005737">
    <property type="term" value="C:cytoplasm"/>
    <property type="evidence" value="ECO:0007669"/>
    <property type="project" value="TreeGrafter"/>
</dbReference>
<dbReference type="InterPro" id="IPR036565">
    <property type="entry name" value="Mur-like_cat_sf"/>
</dbReference>
<keyword evidence="5" id="KW-0067">ATP-binding</keyword>
<evidence type="ECO:0000256" key="2">
    <source>
        <dbReference type="ARBA" id="ARBA00022598"/>
    </source>
</evidence>
<keyword evidence="2" id="KW-0436">Ligase</keyword>
<organism evidence="7 8">
    <name type="scientific">Sulfurimonas lithotrophica</name>
    <dbReference type="NCBI Taxonomy" id="2590022"/>
    <lineage>
        <taxon>Bacteria</taxon>
        <taxon>Pseudomonadati</taxon>
        <taxon>Campylobacterota</taxon>
        <taxon>Epsilonproteobacteria</taxon>
        <taxon>Campylobacterales</taxon>
        <taxon>Sulfurimonadaceae</taxon>
        <taxon>Sulfurimonas</taxon>
    </lineage>
</organism>
<dbReference type="Gene3D" id="3.90.190.20">
    <property type="entry name" value="Mur ligase, C-terminal domain"/>
    <property type="match status" value="1"/>
</dbReference>
<proteinExistence type="inferred from homology"/>
<protein>
    <submittedName>
        <fullName evidence="7">Bifunctional folylpolyglutamate synthase/dihydrofolate synthase</fullName>
    </submittedName>
</protein>
<evidence type="ECO:0000256" key="4">
    <source>
        <dbReference type="ARBA" id="ARBA00022741"/>
    </source>
</evidence>
<evidence type="ECO:0000313" key="7">
    <source>
        <dbReference type="EMBL" id="QFR49773.1"/>
    </source>
</evidence>
<evidence type="ECO:0000256" key="1">
    <source>
        <dbReference type="ARBA" id="ARBA00008276"/>
    </source>
</evidence>